<dbReference type="EMBL" id="JXTB01000039">
    <property type="protein sequence ID" value="PON72496.1"/>
    <property type="molecule type" value="Genomic_DNA"/>
</dbReference>
<organism evidence="2 3">
    <name type="scientific">Parasponia andersonii</name>
    <name type="common">Sponia andersonii</name>
    <dbReference type="NCBI Taxonomy" id="3476"/>
    <lineage>
        <taxon>Eukaryota</taxon>
        <taxon>Viridiplantae</taxon>
        <taxon>Streptophyta</taxon>
        <taxon>Embryophyta</taxon>
        <taxon>Tracheophyta</taxon>
        <taxon>Spermatophyta</taxon>
        <taxon>Magnoliopsida</taxon>
        <taxon>eudicotyledons</taxon>
        <taxon>Gunneridae</taxon>
        <taxon>Pentapetalae</taxon>
        <taxon>rosids</taxon>
        <taxon>fabids</taxon>
        <taxon>Rosales</taxon>
        <taxon>Cannabaceae</taxon>
        <taxon>Parasponia</taxon>
    </lineage>
</organism>
<reference evidence="3" key="1">
    <citation type="submission" date="2016-06" db="EMBL/GenBank/DDBJ databases">
        <title>Parallel loss of symbiosis genes in relatives of nitrogen-fixing non-legume Parasponia.</title>
        <authorList>
            <person name="Van Velzen R."/>
            <person name="Holmer R."/>
            <person name="Bu F."/>
            <person name="Rutten L."/>
            <person name="Van Zeijl A."/>
            <person name="Liu W."/>
            <person name="Santuari L."/>
            <person name="Cao Q."/>
            <person name="Sharma T."/>
            <person name="Shen D."/>
            <person name="Roswanjaya Y."/>
            <person name="Wardhani T."/>
            <person name="Kalhor M.S."/>
            <person name="Jansen J."/>
            <person name="Van den Hoogen J."/>
            <person name="Gungor B."/>
            <person name="Hartog M."/>
            <person name="Hontelez J."/>
            <person name="Verver J."/>
            <person name="Yang W.-C."/>
            <person name="Schijlen E."/>
            <person name="Repin R."/>
            <person name="Schilthuizen M."/>
            <person name="Schranz E."/>
            <person name="Heidstra R."/>
            <person name="Miyata K."/>
            <person name="Fedorova E."/>
            <person name="Kohlen W."/>
            <person name="Bisseling T."/>
            <person name="Smit S."/>
            <person name="Geurts R."/>
        </authorList>
    </citation>
    <scope>NUCLEOTIDE SEQUENCE [LARGE SCALE GENOMIC DNA]</scope>
    <source>
        <strain evidence="3">cv. WU1-14</strain>
    </source>
</reference>
<feature type="compositionally biased region" description="Polar residues" evidence="1">
    <location>
        <begin position="205"/>
        <end position="220"/>
    </location>
</feature>
<comment type="caution">
    <text evidence="2">The sequence shown here is derived from an EMBL/GenBank/DDBJ whole genome shotgun (WGS) entry which is preliminary data.</text>
</comment>
<dbReference type="Proteomes" id="UP000237105">
    <property type="component" value="Unassembled WGS sequence"/>
</dbReference>
<evidence type="ECO:0000313" key="3">
    <source>
        <dbReference type="Proteomes" id="UP000237105"/>
    </source>
</evidence>
<evidence type="ECO:0000256" key="1">
    <source>
        <dbReference type="SAM" id="MobiDB-lite"/>
    </source>
</evidence>
<gene>
    <name evidence="2" type="ORF">PanWU01x14_065310</name>
</gene>
<feature type="region of interest" description="Disordered" evidence="1">
    <location>
        <begin position="197"/>
        <end position="220"/>
    </location>
</feature>
<name>A0A2P5DGW1_PARAD</name>
<sequence>MVEVGSNCFFISLEYERLPTLCSSCKTIGHLASSCRHGQPVVAANTGEQKIERGRSRSRKRIYCPITKSPNVTKVPVTNAFFALKKDLGPKEGVEEKGKKKFWADEKAVNDEDLILPKSVNASHDDADNAKSPITKTAHLEEGLHVDAATVLPDQQNESKDSSSFEESKSDSLNTSDLSPFKVFALKDEIWQEVQSKKKKKATQALAQHSKPITRSSKTIYNESSSLELSGCLQCCNS</sequence>
<keyword evidence="3" id="KW-1185">Reference proteome</keyword>
<accession>A0A2P5DGW1</accession>
<proteinExistence type="predicted"/>
<feature type="region of interest" description="Disordered" evidence="1">
    <location>
        <begin position="151"/>
        <end position="174"/>
    </location>
</feature>
<dbReference type="AlphaFoldDB" id="A0A2P5DGW1"/>
<evidence type="ECO:0000313" key="2">
    <source>
        <dbReference type="EMBL" id="PON72496.1"/>
    </source>
</evidence>
<feature type="compositionally biased region" description="Basic and acidic residues" evidence="1">
    <location>
        <begin position="157"/>
        <end position="170"/>
    </location>
</feature>
<protein>
    <submittedName>
        <fullName evidence="2">Zinc knuckle CX2CX4HX4C</fullName>
    </submittedName>
</protein>